<feature type="coiled-coil region" evidence="3">
    <location>
        <begin position="1754"/>
        <end position="1823"/>
    </location>
</feature>
<evidence type="ECO:0008006" key="10">
    <source>
        <dbReference type="Google" id="ProtNLM"/>
    </source>
</evidence>
<dbReference type="Gene3D" id="3.40.50.300">
    <property type="entry name" value="P-loop containing nucleotide triphosphate hydrolases"/>
    <property type="match status" value="1"/>
</dbReference>
<dbReference type="InterPro" id="IPR001322">
    <property type="entry name" value="Lamin_tail_dom"/>
</dbReference>
<dbReference type="Proteomes" id="UP000663852">
    <property type="component" value="Unassembled WGS sequence"/>
</dbReference>
<feature type="domain" description="NACHT" evidence="5">
    <location>
        <begin position="350"/>
        <end position="478"/>
    </location>
</feature>
<sequence length="2170" mass="254203">MEDEQLYRGRFDRVGNRQLNSIRLFVSSTFTDTTEERNGLIDQVYPRLRDYCLAKYNVQFQYSDMRWGIQSTAANTHATVDMCLNELDTCCQLSMATNCIVLLSHRYGSRFSPAWIPEHIFHSFEKCLASNLEEKTHLSQMYRLDENFLEKRYFLRSIEDQEQWNESEKKLQNILRKAADLCYEQKLITKDERDEFHISVTAQEIYRALKNNKDKTRRMICFLREIHDIDQLDSKFQETENVIEIQQLLKNVKTDLRQALDPSDVYTYQVRWKDDNDRTKYLNRFFEEFYQAVKAQVDLHMKIYESKRDDKLYNQVLEHAIQSNLLAERFFSRPEIFEQIKAYLTSTTNEPCVLVGESGTGKSSIMAKIVNEIPKWCLQSNSVSVIVRFLGATPSSSDIRRPLMSIVEQICRIYHLDRPVSFDNVKETLEHMLQYIPKNEHLVLLLDSFDQLQISDLTDLSVWLPEKFPTNVKCILSTIAEIEMDNKTYRIYEQIKAIYKNELIEIQIKPFNEQIAQQAFQSWLEIDRRCLTPTQHEWIKPKFNLRHYVTPLFISLIYDQTLTWHSYDDTPDKAFLSIKNTRDAIGYLYNQLGIKHGQMLFRRAMRYVQLAGGLSELEIEDILSLDDEVLQSVFVHYLPPLGIFRLPSNLWIRIRNDMHKYLVEKDIDGIPCIYFYHRSFQYYQPMNVKQLILDSEEKEILERNRLAYFSNEYKSTFDMSYSSKLVKKYNLPSMIVSVNRCLTQQNPWNHSHYSLRRLHQLCININRYDFAHRFTIFDYDFLSTYLLCREFQMSDLLYDFSIGALDPNGELRFLLKQYEASTQILNQYPTNLSFELIYLLYSFIHQLPDLTFNLLAQCINHCPLRLLTDNERQQSLVELLLSDIIDLSIDAHRVFVLTSNDKLYVFSHQYYGLLRTGYFDISYKKRGGKERLVSFLCQYPCICCLSSNSSMIVLDCEAKQVTMQTSCGKLISFLDDEHVLLATAMNDTLEIWNCPKNCLVSTYEFPDDIIVNCTYRKPVIRVTLKRNEIVAYLTIDEDHQFESYRLMNERLPNVDREIFLNDHAEFCYSFEHSKATLILTVENKVGQLIINIDFDSPPISVVYLANSKSIAWLNRTSLMIFHPLYDEGIFQPFSIFNTDGNIEYDTIHDNAPAGDFEGQSYFLVGFCKHKGLIDVFEWRYLSEEQRHEYRQLVHLQLPISIDQCVFTAGWFDGITLYCSDKNSIYKYNATMLTYLHTSKSVVPSLSIDRIPKISSDQYLTFTDKDHYFQIMTLNPTTHTFQLCLLIHGIKLYQFSQNSSSILLVNRKNIVSVYSLKSSKLLWTTNEFEHRRLQIHSFQSSFLLVCLQTRQIFFIDGNSFAIQCLQQLPIECCLTTLASDNRLYGLSNDHDHLVELNLNNKNMRTISLISLNVVKIAQMYSVDNHLIFQTDDDQVFLWHRETEIMTQLESTGRLLIKNNLLILTSTDNRNIVIQDLKTKSRQTIQIDDEIVDFCIKNDESETYLFVICQDRLLRMYQVSNGKQILKLFIHKDVKPFIGILHDHLLLKVANHLCLIQILNKNTLPPKRSPDTYGHRKEKKRPTSRVYFNLIRNNDETDAQQTSSSRHPTQLDDSTIIRRTLVERGLRPASDENRPSGHLSTATAITTITKQHQDEQRELQELNNKFAVYLDRVHYLENRNHKLSSELNDLKQAWGGDAAQLQAVYNPQLQALREQIDNAMRDRALQDLQLKRHEYELWQIQQQIATFDDYEDINRINHLKQELDNTHLELEQLRNQFDQRLGDLTRQRSIMDDLLKELEGLKNELDNQQLERIVIENELQTLREHAAFQDAIHQAQRNELMSLGTPVLDVSGFYRAELARAISDIRQDFEVLSQSQVNELEEYYRFKTEQVRAELEAESERKRLLASEGAIESMDKTHLTSSLRDNQEMFSLLQAENQELQSQLDAIFADLEYIRRERARETEGYDLESAQLRALIDGKQEAIDGLLENNVSLRFELSTYGRLLHVEEQHLNRMEQQSPSLSLTSPSLLASSGSYQSQPTVERVPSDLATKKMTVQKTARGPISFDSVDLELDCVILVNEKYSGDKQSFEKWIIRRQVDQQPEIVYQFPSTFSLRPRQTIRILTKSSPNTARSISDTLVADKIETWGIGKKMVTRLIDNNNEEKAIITQIFQ</sequence>
<dbReference type="PANTHER" id="PTHR19871">
    <property type="entry name" value="BETA TRANSDUCIN-RELATED PROTEIN"/>
    <property type="match status" value="1"/>
</dbReference>
<dbReference type="InterPro" id="IPR025139">
    <property type="entry name" value="DUF4062"/>
</dbReference>
<dbReference type="OrthoDB" id="2325716at2759"/>
<evidence type="ECO:0000259" key="7">
    <source>
        <dbReference type="PROSITE" id="PS51842"/>
    </source>
</evidence>
<dbReference type="SMART" id="SM01391">
    <property type="entry name" value="Filament"/>
    <property type="match status" value="1"/>
</dbReference>
<dbReference type="Gene3D" id="2.130.10.10">
    <property type="entry name" value="YVTN repeat-like/Quinoprotein amine dehydrogenase"/>
    <property type="match status" value="1"/>
</dbReference>
<evidence type="ECO:0000313" key="9">
    <source>
        <dbReference type="Proteomes" id="UP000663852"/>
    </source>
</evidence>
<evidence type="ECO:0000256" key="4">
    <source>
        <dbReference type="SAM" id="MobiDB-lite"/>
    </source>
</evidence>
<protein>
    <recommendedName>
        <fullName evidence="10">NACHT domain-containing protein</fullName>
    </recommendedName>
</protein>
<dbReference type="Pfam" id="PF05729">
    <property type="entry name" value="NACHT"/>
    <property type="match status" value="1"/>
</dbReference>
<gene>
    <name evidence="8" type="ORF">EDS130_LOCUS8581</name>
</gene>
<dbReference type="PROSITE" id="PS51841">
    <property type="entry name" value="LTD"/>
    <property type="match status" value="1"/>
</dbReference>
<comment type="caution">
    <text evidence="8">The sequence shown here is derived from an EMBL/GenBank/DDBJ whole genome shotgun (WGS) entry which is preliminary data.</text>
</comment>
<dbReference type="Gene3D" id="1.20.5.1160">
    <property type="entry name" value="Vasodilator-stimulated phosphoprotein"/>
    <property type="match status" value="1"/>
</dbReference>
<dbReference type="InterPro" id="IPR007111">
    <property type="entry name" value="NACHT_NTPase"/>
</dbReference>
<feature type="domain" description="LTD" evidence="6">
    <location>
        <begin position="2049"/>
        <end position="2169"/>
    </location>
</feature>
<dbReference type="InterPro" id="IPR052752">
    <property type="entry name" value="NACHT-WD_repeat"/>
</dbReference>
<dbReference type="PROSITE" id="PS50837">
    <property type="entry name" value="NACHT"/>
    <property type="match status" value="1"/>
</dbReference>
<organism evidence="8 9">
    <name type="scientific">Adineta ricciae</name>
    <name type="common">Rotifer</name>
    <dbReference type="NCBI Taxonomy" id="249248"/>
    <lineage>
        <taxon>Eukaryota</taxon>
        <taxon>Metazoa</taxon>
        <taxon>Spiralia</taxon>
        <taxon>Gnathifera</taxon>
        <taxon>Rotifera</taxon>
        <taxon>Eurotatoria</taxon>
        <taxon>Bdelloidea</taxon>
        <taxon>Adinetida</taxon>
        <taxon>Adinetidae</taxon>
        <taxon>Adineta</taxon>
    </lineage>
</organism>
<dbReference type="SUPFAM" id="SSF64593">
    <property type="entry name" value="Intermediate filament protein, coiled coil region"/>
    <property type="match status" value="1"/>
</dbReference>
<evidence type="ECO:0000313" key="8">
    <source>
        <dbReference type="EMBL" id="CAF0876768.1"/>
    </source>
</evidence>
<dbReference type="EMBL" id="CAJNOJ010000027">
    <property type="protein sequence ID" value="CAF0876768.1"/>
    <property type="molecule type" value="Genomic_DNA"/>
</dbReference>
<dbReference type="PROSITE" id="PS51842">
    <property type="entry name" value="IF_ROD_2"/>
    <property type="match status" value="1"/>
</dbReference>
<evidence type="ECO:0000256" key="3">
    <source>
        <dbReference type="SAM" id="Coils"/>
    </source>
</evidence>
<keyword evidence="1" id="KW-0403">Intermediate filament</keyword>
<dbReference type="SUPFAM" id="SSF52540">
    <property type="entry name" value="P-loop containing nucleoside triphosphate hydrolases"/>
    <property type="match status" value="1"/>
</dbReference>
<evidence type="ECO:0000259" key="6">
    <source>
        <dbReference type="PROSITE" id="PS51841"/>
    </source>
</evidence>
<dbReference type="InterPro" id="IPR036415">
    <property type="entry name" value="Lamin_tail_dom_sf"/>
</dbReference>
<dbReference type="InterPro" id="IPR039008">
    <property type="entry name" value="IF_rod_dom"/>
</dbReference>
<name>A0A813Y3W3_ADIRI</name>
<dbReference type="SUPFAM" id="SSF69322">
    <property type="entry name" value="Tricorn protease domain 2"/>
    <property type="match status" value="1"/>
</dbReference>
<dbReference type="InterPro" id="IPR027417">
    <property type="entry name" value="P-loop_NTPase"/>
</dbReference>
<dbReference type="SUPFAM" id="SSF74853">
    <property type="entry name" value="Lamin A/C globular tail domain"/>
    <property type="match status" value="1"/>
</dbReference>
<reference evidence="8" key="1">
    <citation type="submission" date="2021-02" db="EMBL/GenBank/DDBJ databases">
        <authorList>
            <person name="Nowell W R."/>
        </authorList>
    </citation>
    <scope>NUCLEOTIDE SEQUENCE</scope>
</reference>
<evidence type="ECO:0000256" key="2">
    <source>
        <dbReference type="ARBA" id="ARBA00023054"/>
    </source>
</evidence>
<dbReference type="GO" id="GO:0005882">
    <property type="term" value="C:intermediate filament"/>
    <property type="evidence" value="ECO:0007669"/>
    <property type="project" value="UniProtKB-KW"/>
</dbReference>
<feature type="coiled-coil region" evidence="3">
    <location>
        <begin position="1643"/>
        <end position="1727"/>
    </location>
</feature>
<dbReference type="Gene3D" id="2.60.40.1260">
    <property type="entry name" value="Lamin Tail domain"/>
    <property type="match status" value="1"/>
</dbReference>
<dbReference type="PANTHER" id="PTHR19871:SF14">
    <property type="entry name" value="DUF4062 DOMAIN-CONTAINING PROTEIN"/>
    <property type="match status" value="1"/>
</dbReference>
<accession>A0A813Y3W3</accession>
<proteinExistence type="predicted"/>
<evidence type="ECO:0000256" key="1">
    <source>
        <dbReference type="ARBA" id="ARBA00022754"/>
    </source>
</evidence>
<keyword evidence="2 3" id="KW-0175">Coiled coil</keyword>
<dbReference type="Pfam" id="PF13271">
    <property type="entry name" value="DUF4062"/>
    <property type="match status" value="1"/>
</dbReference>
<feature type="domain" description="IF rod" evidence="7">
    <location>
        <begin position="1653"/>
        <end position="2009"/>
    </location>
</feature>
<evidence type="ECO:0000259" key="5">
    <source>
        <dbReference type="PROSITE" id="PS50837"/>
    </source>
</evidence>
<dbReference type="InterPro" id="IPR015943">
    <property type="entry name" value="WD40/YVTN_repeat-like_dom_sf"/>
</dbReference>
<dbReference type="Pfam" id="PF00038">
    <property type="entry name" value="Filament"/>
    <property type="match status" value="1"/>
</dbReference>
<feature type="region of interest" description="Disordered" evidence="4">
    <location>
        <begin position="1564"/>
        <end position="1583"/>
    </location>
</feature>